<reference evidence="3" key="1">
    <citation type="submission" date="2025-08" db="UniProtKB">
        <authorList>
            <consortium name="Ensembl"/>
        </authorList>
    </citation>
    <scope>IDENTIFICATION</scope>
</reference>
<dbReference type="InterPro" id="IPR000972">
    <property type="entry name" value="TF_octamer"/>
</dbReference>
<dbReference type="GO" id="GO:0003700">
    <property type="term" value="F:DNA-binding transcription factor activity"/>
    <property type="evidence" value="ECO:0007669"/>
    <property type="project" value="InterPro"/>
</dbReference>
<dbReference type="PRINTS" id="PR00029">
    <property type="entry name" value="OCTAMER"/>
</dbReference>
<evidence type="ECO:0000313" key="3">
    <source>
        <dbReference type="Ensembl" id="ENSCVAP00000032280.1"/>
    </source>
</evidence>
<sequence>MTKTAAIAAKDFSSMWLPDIRMSKPAEVEKVGADSPMEGTESERNGPESNHQVQAMKVSPFPLSPNLNSSKDIQQLLQLQQLVLVPGHPLPSPAQFLLPQAQQGQQGGESKSSDICSAFLK</sequence>
<feature type="region of interest" description="Disordered" evidence="2">
    <location>
        <begin position="93"/>
        <end position="121"/>
    </location>
</feature>
<reference evidence="3" key="2">
    <citation type="submission" date="2025-09" db="UniProtKB">
        <authorList>
            <consortium name="Ensembl"/>
        </authorList>
    </citation>
    <scope>IDENTIFICATION</scope>
</reference>
<dbReference type="Proteomes" id="UP000265020">
    <property type="component" value="Unassembled WGS sequence"/>
</dbReference>
<organism evidence="3 4">
    <name type="scientific">Cyprinodon variegatus</name>
    <name type="common">Sheepshead minnow</name>
    <dbReference type="NCBI Taxonomy" id="28743"/>
    <lineage>
        <taxon>Eukaryota</taxon>
        <taxon>Metazoa</taxon>
        <taxon>Chordata</taxon>
        <taxon>Craniata</taxon>
        <taxon>Vertebrata</taxon>
        <taxon>Euteleostomi</taxon>
        <taxon>Actinopterygii</taxon>
        <taxon>Neopterygii</taxon>
        <taxon>Teleostei</taxon>
        <taxon>Neoteleostei</taxon>
        <taxon>Acanthomorphata</taxon>
        <taxon>Ovalentaria</taxon>
        <taxon>Atherinomorphae</taxon>
        <taxon>Cyprinodontiformes</taxon>
        <taxon>Cyprinodontidae</taxon>
        <taxon>Cyprinodon</taxon>
    </lineage>
</organism>
<dbReference type="Ensembl" id="ENSCVAT00000032899.1">
    <property type="protein sequence ID" value="ENSCVAP00000032280.1"/>
    <property type="gene ID" value="ENSCVAG00000022180.1"/>
</dbReference>
<evidence type="ECO:0000256" key="1">
    <source>
        <dbReference type="ARBA" id="ARBA00023163"/>
    </source>
</evidence>
<dbReference type="GeneTree" id="ENSGT00940000179553"/>
<accession>A0A3Q2GR59</accession>
<protein>
    <submittedName>
        <fullName evidence="3">Uncharacterized protein</fullName>
    </submittedName>
</protein>
<feature type="region of interest" description="Disordered" evidence="2">
    <location>
        <begin position="27"/>
        <end position="52"/>
    </location>
</feature>
<dbReference type="AlphaFoldDB" id="A0A3Q2GR59"/>
<evidence type="ECO:0000313" key="4">
    <source>
        <dbReference type="Proteomes" id="UP000265020"/>
    </source>
</evidence>
<feature type="compositionally biased region" description="Low complexity" evidence="2">
    <location>
        <begin position="93"/>
        <end position="104"/>
    </location>
</feature>
<dbReference type="STRING" id="28743.ENSCVAP00000032280"/>
<evidence type="ECO:0000256" key="2">
    <source>
        <dbReference type="SAM" id="MobiDB-lite"/>
    </source>
</evidence>
<dbReference type="GO" id="GO:0005634">
    <property type="term" value="C:nucleus"/>
    <property type="evidence" value="ECO:0007669"/>
    <property type="project" value="InterPro"/>
</dbReference>
<keyword evidence="1" id="KW-0804">Transcription</keyword>
<name>A0A3Q2GR59_CYPVA</name>
<keyword evidence="4" id="KW-1185">Reference proteome</keyword>
<proteinExistence type="predicted"/>